<name>I7MEN8_TETTS</name>
<evidence type="ECO:0000256" key="5">
    <source>
        <dbReference type="ARBA" id="ARBA00047658"/>
    </source>
</evidence>
<sequence>MHGKRKKDVRPLTEEERKKTEEQGEKIIGLINEFLSIRHGKKPVNNPGEYCDLVATMCPDLPTIYNYKREVLIKQFKETKNPKDQYKALMNELQLVTGLLKKSPKSYSLWSYRQWLVLQCRELERLYNKLKAAKEAQLKKLLEEQQQDGQQIQKEDLLKQQEAEEPIPQVVELELKLCNKMLDMDERNFHCWNYRNWLINDVEKNSLNYIEREITYTQQKYENNFSNFSALHFRSKNLIKKYDQDLESLYKSVSTSPEEEQKNLKSRIRELTQFKIPLQNIKDELELIKNAIFIQPNEQGVWLYHKWLVSLLVPFRFISVNPVNKENTTLQITCSSKIISNNLASTIQLYDQTGSPVNNFTIEEVRNQVGQVFNIKADKQIQKVVVSQPQNIQMQVIDYQISKRNLISSEFVLQECKQKYKLQKLDDQDYQFSEVAYQILLEEQQFVDEVIENEKQSKFAHFHKLYLIQVKQGLDLIFKTDQHHLSLESTQNIIKVIESLNSIAKKQTNYLKNLESQYQSLLSLQQTLEKQSSGQQIEKISLPSSPTYEIDLFLPYHSLLQQ</sequence>
<dbReference type="AlphaFoldDB" id="I7MEN8"/>
<dbReference type="FunCoup" id="I7MEN8">
    <property type="interactions" value="6"/>
</dbReference>
<dbReference type="OMA" id="FRSKYFM"/>
<dbReference type="KEGG" id="tet:TTHERM_00334510"/>
<dbReference type="eggNOG" id="KOG0529">
    <property type="taxonomic scope" value="Eukaryota"/>
</dbReference>
<dbReference type="GO" id="GO:0097354">
    <property type="term" value="P:prenylation"/>
    <property type="evidence" value="ECO:0007669"/>
    <property type="project" value="UniProtKB-UniRule"/>
</dbReference>
<dbReference type="GO" id="GO:0005968">
    <property type="term" value="C:Rab-protein geranylgeranyltransferase complex"/>
    <property type="evidence" value="ECO:0007669"/>
    <property type="project" value="TreeGrafter"/>
</dbReference>
<comment type="similarity">
    <text evidence="1 6">Belongs to the protein prenyltransferase subunit alpha family.</text>
</comment>
<dbReference type="EMBL" id="GG662666">
    <property type="protein sequence ID" value="EAR97274.1"/>
    <property type="molecule type" value="Genomic_DNA"/>
</dbReference>
<reference evidence="10" key="1">
    <citation type="journal article" date="2006" name="PLoS Biol.">
        <title>Macronuclear genome sequence of the ciliate Tetrahymena thermophila, a model eukaryote.</title>
        <authorList>
            <person name="Eisen J.A."/>
            <person name="Coyne R.S."/>
            <person name="Wu M."/>
            <person name="Wu D."/>
            <person name="Thiagarajan M."/>
            <person name="Wortman J.R."/>
            <person name="Badger J.H."/>
            <person name="Ren Q."/>
            <person name="Amedeo P."/>
            <person name="Jones K.M."/>
            <person name="Tallon L.J."/>
            <person name="Delcher A.L."/>
            <person name="Salzberg S.L."/>
            <person name="Silva J.C."/>
            <person name="Haas B.J."/>
            <person name="Majoros W.H."/>
            <person name="Farzad M."/>
            <person name="Carlton J.M."/>
            <person name="Smith R.K. Jr."/>
            <person name="Garg J."/>
            <person name="Pearlman R.E."/>
            <person name="Karrer K.M."/>
            <person name="Sun L."/>
            <person name="Manning G."/>
            <person name="Elde N.C."/>
            <person name="Turkewitz A.P."/>
            <person name="Asai D.J."/>
            <person name="Wilkes D.E."/>
            <person name="Wang Y."/>
            <person name="Cai H."/>
            <person name="Collins K."/>
            <person name="Stewart B.A."/>
            <person name="Lee S.R."/>
            <person name="Wilamowska K."/>
            <person name="Weinberg Z."/>
            <person name="Ruzzo W.L."/>
            <person name="Wloga D."/>
            <person name="Gaertig J."/>
            <person name="Frankel J."/>
            <person name="Tsao C.-C."/>
            <person name="Gorovsky M.A."/>
            <person name="Keeling P.J."/>
            <person name="Waller R.F."/>
            <person name="Patron N.J."/>
            <person name="Cherry J.M."/>
            <person name="Stover N.A."/>
            <person name="Krieger C.J."/>
            <person name="del Toro C."/>
            <person name="Ryder H.F."/>
            <person name="Williamson S.C."/>
            <person name="Barbeau R.A."/>
            <person name="Hamilton E.P."/>
            <person name="Orias E."/>
        </authorList>
    </citation>
    <scope>NUCLEOTIDE SEQUENCE [LARGE SCALE GENOMIC DNA]</scope>
    <source>
        <strain evidence="10">SB210</strain>
    </source>
</reference>
<accession>I7MEN8</accession>
<feature type="coiled-coil region" evidence="7">
    <location>
        <begin position="497"/>
        <end position="531"/>
    </location>
</feature>
<dbReference type="OrthoDB" id="1658at2759"/>
<evidence type="ECO:0000256" key="2">
    <source>
        <dbReference type="ARBA" id="ARBA00022602"/>
    </source>
</evidence>
<keyword evidence="2 6" id="KW-0637">Prenyltransferase</keyword>
<protein>
    <recommendedName>
        <fullName evidence="6">Geranylgeranyl transferase type-2 subunit alpha</fullName>
        <ecNumber evidence="6">2.5.1.60</ecNumber>
    </recommendedName>
    <alternativeName>
        <fullName evidence="6">Geranylgeranyl transferase type II subunit alpha</fullName>
    </alternativeName>
</protein>
<dbReference type="Proteomes" id="UP000009168">
    <property type="component" value="Unassembled WGS sequence"/>
</dbReference>
<dbReference type="Gene3D" id="1.25.40.120">
    <property type="entry name" value="Protein prenylyltransferase"/>
    <property type="match status" value="1"/>
</dbReference>
<dbReference type="InParanoid" id="I7MEN8"/>
<dbReference type="RefSeq" id="XP_001017519.1">
    <property type="nucleotide sequence ID" value="XM_001017519.1"/>
</dbReference>
<gene>
    <name evidence="9" type="ORF">TTHERM_00334510</name>
</gene>
<evidence type="ECO:0000256" key="4">
    <source>
        <dbReference type="ARBA" id="ARBA00022737"/>
    </source>
</evidence>
<dbReference type="Pfam" id="PF01239">
    <property type="entry name" value="PPTA"/>
    <property type="match status" value="3"/>
</dbReference>
<dbReference type="GeneID" id="7838541"/>
<comment type="catalytic activity">
    <reaction evidence="5 6">
        <text>geranylgeranyl diphosphate + L-cysteinyl-[protein] = S-geranylgeranyl-L-cysteinyl-[protein] + diphosphate</text>
        <dbReference type="Rhea" id="RHEA:21240"/>
        <dbReference type="Rhea" id="RHEA-COMP:10131"/>
        <dbReference type="Rhea" id="RHEA-COMP:11537"/>
        <dbReference type="ChEBI" id="CHEBI:29950"/>
        <dbReference type="ChEBI" id="CHEBI:33019"/>
        <dbReference type="ChEBI" id="CHEBI:57533"/>
        <dbReference type="ChEBI" id="CHEBI:86021"/>
        <dbReference type="EC" id="2.5.1.60"/>
    </reaction>
</comment>
<dbReference type="GO" id="GO:0004663">
    <property type="term" value="F:Rab geranylgeranyltransferase activity"/>
    <property type="evidence" value="ECO:0007669"/>
    <property type="project" value="UniProtKB-UniRule"/>
</dbReference>
<comment type="function">
    <text evidence="6">Catalyzes the transfer of a geranyl-geranyl moiety from geranyl-geranyl pyrophosphate to cysteines occuring in specific C-terminal amino acid sequences.</text>
</comment>
<dbReference type="EC" id="2.5.1.60" evidence="6"/>
<feature type="region of interest" description="Disordered" evidence="8">
    <location>
        <begin position="1"/>
        <end position="21"/>
    </location>
</feature>
<evidence type="ECO:0000256" key="6">
    <source>
        <dbReference type="RuleBase" id="RU367120"/>
    </source>
</evidence>
<evidence type="ECO:0000256" key="8">
    <source>
        <dbReference type="SAM" id="MobiDB-lite"/>
    </source>
</evidence>
<evidence type="ECO:0000256" key="3">
    <source>
        <dbReference type="ARBA" id="ARBA00022679"/>
    </source>
</evidence>
<feature type="coiled-coil region" evidence="7">
    <location>
        <begin position="120"/>
        <end position="155"/>
    </location>
</feature>
<dbReference type="PANTHER" id="PTHR11129:SF2">
    <property type="entry name" value="GERANYLGERANYL TRANSFERASE TYPE-2 SUBUNIT ALPHA"/>
    <property type="match status" value="1"/>
</dbReference>
<dbReference type="InterPro" id="IPR002088">
    <property type="entry name" value="Prenyl_trans_a"/>
</dbReference>
<dbReference type="SUPFAM" id="SSF48439">
    <property type="entry name" value="Protein prenylyltransferase"/>
    <property type="match status" value="1"/>
</dbReference>
<evidence type="ECO:0000256" key="1">
    <source>
        <dbReference type="ARBA" id="ARBA00006734"/>
    </source>
</evidence>
<dbReference type="PROSITE" id="PS51147">
    <property type="entry name" value="PFTA"/>
    <property type="match status" value="3"/>
</dbReference>
<dbReference type="PANTHER" id="PTHR11129">
    <property type="entry name" value="PROTEIN FARNESYLTRANSFERASE ALPHA SUBUNIT/RAB GERANYLGERANYL TRANSFERASE ALPHA SUBUNIT"/>
    <property type="match status" value="1"/>
</dbReference>
<dbReference type="STRING" id="312017.I7MEN8"/>
<evidence type="ECO:0000313" key="10">
    <source>
        <dbReference type="Proteomes" id="UP000009168"/>
    </source>
</evidence>
<feature type="compositionally biased region" description="Basic and acidic residues" evidence="8">
    <location>
        <begin position="9"/>
        <end position="21"/>
    </location>
</feature>
<keyword evidence="10" id="KW-1185">Reference proteome</keyword>
<evidence type="ECO:0000313" key="9">
    <source>
        <dbReference type="EMBL" id="EAR97274.1"/>
    </source>
</evidence>
<organism evidence="9 10">
    <name type="scientific">Tetrahymena thermophila (strain SB210)</name>
    <dbReference type="NCBI Taxonomy" id="312017"/>
    <lineage>
        <taxon>Eukaryota</taxon>
        <taxon>Sar</taxon>
        <taxon>Alveolata</taxon>
        <taxon>Ciliophora</taxon>
        <taxon>Intramacronucleata</taxon>
        <taxon>Oligohymenophorea</taxon>
        <taxon>Hymenostomatida</taxon>
        <taxon>Tetrahymenina</taxon>
        <taxon>Tetrahymenidae</taxon>
        <taxon>Tetrahymena</taxon>
    </lineage>
</organism>
<keyword evidence="3 6" id="KW-0808">Transferase</keyword>
<evidence type="ECO:0000256" key="7">
    <source>
        <dbReference type="SAM" id="Coils"/>
    </source>
</evidence>
<proteinExistence type="inferred from homology"/>
<dbReference type="HOGENOM" id="CLU_023218_0_0_1"/>
<keyword evidence="7" id="KW-0175">Coiled coil</keyword>
<keyword evidence="4" id="KW-0677">Repeat</keyword>